<keyword evidence="2" id="KW-1003">Cell membrane</keyword>
<evidence type="ECO:0000256" key="1">
    <source>
        <dbReference type="ARBA" id="ARBA00004651"/>
    </source>
</evidence>
<dbReference type="InterPro" id="IPR018076">
    <property type="entry name" value="T2SS_GspF_dom"/>
</dbReference>
<evidence type="ECO:0000256" key="2">
    <source>
        <dbReference type="ARBA" id="ARBA00022475"/>
    </source>
</evidence>
<keyword evidence="3 6" id="KW-0812">Transmembrane</keyword>
<feature type="transmembrane region" description="Helical" evidence="6">
    <location>
        <begin position="199"/>
        <end position="219"/>
    </location>
</feature>
<keyword evidence="9" id="KW-1185">Reference proteome</keyword>
<evidence type="ECO:0000256" key="3">
    <source>
        <dbReference type="ARBA" id="ARBA00022692"/>
    </source>
</evidence>
<evidence type="ECO:0000259" key="7">
    <source>
        <dbReference type="Pfam" id="PF00482"/>
    </source>
</evidence>
<dbReference type="Pfam" id="PF00482">
    <property type="entry name" value="T2SSF"/>
    <property type="match status" value="1"/>
</dbReference>
<dbReference type="EMBL" id="JBHSKF010000003">
    <property type="protein sequence ID" value="MFC5286764.1"/>
    <property type="molecule type" value="Genomic_DNA"/>
</dbReference>
<dbReference type="Proteomes" id="UP001596157">
    <property type="component" value="Unassembled WGS sequence"/>
</dbReference>
<evidence type="ECO:0000313" key="8">
    <source>
        <dbReference type="EMBL" id="MFC5286764.1"/>
    </source>
</evidence>
<comment type="caution">
    <text evidence="8">The sequence shown here is derived from an EMBL/GenBank/DDBJ whole genome shotgun (WGS) entry which is preliminary data.</text>
</comment>
<evidence type="ECO:0000256" key="4">
    <source>
        <dbReference type="ARBA" id="ARBA00022989"/>
    </source>
</evidence>
<dbReference type="PANTHER" id="PTHR35007">
    <property type="entry name" value="INTEGRAL MEMBRANE PROTEIN-RELATED"/>
    <property type="match status" value="1"/>
</dbReference>
<name>A0ABW0EH89_9PSEU</name>
<gene>
    <name evidence="8" type="ORF">ACFPM7_06850</name>
</gene>
<feature type="transmembrane region" description="Helical" evidence="6">
    <location>
        <begin position="45"/>
        <end position="75"/>
    </location>
</feature>
<feature type="domain" description="Type II secretion system protein GspF" evidence="7">
    <location>
        <begin position="99"/>
        <end position="213"/>
    </location>
</feature>
<feature type="transmembrane region" description="Helical" evidence="6">
    <location>
        <begin position="231"/>
        <end position="249"/>
    </location>
</feature>
<keyword evidence="5 6" id="KW-0472">Membrane</keyword>
<reference evidence="9" key="1">
    <citation type="journal article" date="2019" name="Int. J. Syst. Evol. Microbiol.">
        <title>The Global Catalogue of Microorganisms (GCM) 10K type strain sequencing project: providing services to taxonomists for standard genome sequencing and annotation.</title>
        <authorList>
            <consortium name="The Broad Institute Genomics Platform"/>
            <consortium name="The Broad Institute Genome Sequencing Center for Infectious Disease"/>
            <person name="Wu L."/>
            <person name="Ma J."/>
        </authorList>
    </citation>
    <scope>NUCLEOTIDE SEQUENCE [LARGE SCALE GENOMIC DNA]</scope>
    <source>
        <strain evidence="9">CCUG 59778</strain>
    </source>
</reference>
<sequence length="259" mass="26837">MPPALTPLLLAAALLAWPANPARRRLRALTPPTTTPKRRAQIPLTALIPAAIAIAAWPPLGPAGALSAALLTAVIRSTIRRRRATRAHLTSQDALTESLRSLVAELRTGANPVTAAESAAEEAPAAVAALLRSAASTTRMGGTPTVPPDAAGAQIVHAWHLATHHGLPLADILNSTRHDLEHRTRAARQADARMAGPRASATVLASLPAIALLLGHTTGADPLSVLADTPLGQLLLLTGTCLAALGLRWSDHITRTAHP</sequence>
<keyword evidence="4 6" id="KW-1133">Transmembrane helix</keyword>
<comment type="subcellular location">
    <subcellularLocation>
        <location evidence="1">Cell membrane</location>
        <topology evidence="1">Multi-pass membrane protein</topology>
    </subcellularLocation>
</comment>
<protein>
    <submittedName>
        <fullName evidence="8">Type II secretion system F family protein</fullName>
    </submittedName>
</protein>
<evidence type="ECO:0000313" key="9">
    <source>
        <dbReference type="Proteomes" id="UP001596157"/>
    </source>
</evidence>
<organism evidence="8 9">
    <name type="scientific">Actinokineospora guangxiensis</name>
    <dbReference type="NCBI Taxonomy" id="1490288"/>
    <lineage>
        <taxon>Bacteria</taxon>
        <taxon>Bacillati</taxon>
        <taxon>Actinomycetota</taxon>
        <taxon>Actinomycetes</taxon>
        <taxon>Pseudonocardiales</taxon>
        <taxon>Pseudonocardiaceae</taxon>
        <taxon>Actinokineospora</taxon>
    </lineage>
</organism>
<dbReference type="RefSeq" id="WP_378245058.1">
    <property type="nucleotide sequence ID" value="NZ_JBHSKF010000003.1"/>
</dbReference>
<dbReference type="PANTHER" id="PTHR35007:SF4">
    <property type="entry name" value="CONSERVED TRANSMEMBRANE PROTEIN-RELATED"/>
    <property type="match status" value="1"/>
</dbReference>
<accession>A0ABW0EH89</accession>
<evidence type="ECO:0000256" key="5">
    <source>
        <dbReference type="ARBA" id="ARBA00023136"/>
    </source>
</evidence>
<proteinExistence type="predicted"/>
<evidence type="ECO:0000256" key="6">
    <source>
        <dbReference type="SAM" id="Phobius"/>
    </source>
</evidence>